<gene>
    <name evidence="1" type="ORF">GSCOC_T00034618001</name>
</gene>
<dbReference type="Gramene" id="CDP01103">
    <property type="protein sequence ID" value="CDP01103"/>
    <property type="gene ID" value="GSCOC_T00034618001"/>
</dbReference>
<dbReference type="InParanoid" id="A0A068U0H0"/>
<dbReference type="Proteomes" id="UP000295252">
    <property type="component" value="Chromosome II"/>
</dbReference>
<dbReference type="PhylomeDB" id="A0A068U0H0"/>
<dbReference type="AlphaFoldDB" id="A0A068U0H0"/>
<sequence length="65" mass="7395">MFSKLIIYNLTGSRSRTKSVVFLQANLLVVDLITTLTKLSSLGQQINYEAYTYPVQKIELSKLKL</sequence>
<dbReference type="STRING" id="49390.A0A068U0H0"/>
<proteinExistence type="predicted"/>
<accession>A0A068U0H0</accession>
<reference evidence="2" key="1">
    <citation type="journal article" date="2014" name="Science">
        <title>The coffee genome provides insight into the convergent evolution of caffeine biosynthesis.</title>
        <authorList>
            <person name="Denoeud F."/>
            <person name="Carretero-Paulet L."/>
            <person name="Dereeper A."/>
            <person name="Droc G."/>
            <person name="Guyot R."/>
            <person name="Pietrella M."/>
            <person name="Zheng C."/>
            <person name="Alberti A."/>
            <person name="Anthony F."/>
            <person name="Aprea G."/>
            <person name="Aury J.M."/>
            <person name="Bento P."/>
            <person name="Bernard M."/>
            <person name="Bocs S."/>
            <person name="Campa C."/>
            <person name="Cenci A."/>
            <person name="Combes M.C."/>
            <person name="Crouzillat D."/>
            <person name="Da Silva C."/>
            <person name="Daddiego L."/>
            <person name="De Bellis F."/>
            <person name="Dussert S."/>
            <person name="Garsmeur O."/>
            <person name="Gayraud T."/>
            <person name="Guignon V."/>
            <person name="Jahn K."/>
            <person name="Jamilloux V."/>
            <person name="Joet T."/>
            <person name="Labadie K."/>
            <person name="Lan T."/>
            <person name="Leclercq J."/>
            <person name="Lepelley M."/>
            <person name="Leroy T."/>
            <person name="Li L.T."/>
            <person name="Librado P."/>
            <person name="Lopez L."/>
            <person name="Munoz A."/>
            <person name="Noel B."/>
            <person name="Pallavicini A."/>
            <person name="Perrotta G."/>
            <person name="Poncet V."/>
            <person name="Pot D."/>
            <person name="Priyono X."/>
            <person name="Rigoreau M."/>
            <person name="Rouard M."/>
            <person name="Rozas J."/>
            <person name="Tranchant-Dubreuil C."/>
            <person name="VanBuren R."/>
            <person name="Zhang Q."/>
            <person name="Andrade A.C."/>
            <person name="Argout X."/>
            <person name="Bertrand B."/>
            <person name="de Kochko A."/>
            <person name="Graziosi G."/>
            <person name="Henry R.J."/>
            <person name="Jayarama X."/>
            <person name="Ming R."/>
            <person name="Nagai C."/>
            <person name="Rounsley S."/>
            <person name="Sankoff D."/>
            <person name="Giuliano G."/>
            <person name="Albert V.A."/>
            <person name="Wincker P."/>
            <person name="Lashermes P."/>
        </authorList>
    </citation>
    <scope>NUCLEOTIDE SEQUENCE [LARGE SCALE GENOMIC DNA]</scope>
    <source>
        <strain evidence="2">cv. DH200-94</strain>
    </source>
</reference>
<dbReference type="Gene3D" id="1.10.520.10">
    <property type="match status" value="1"/>
</dbReference>
<protein>
    <submittedName>
        <fullName evidence="1">Uncharacterized protein</fullName>
    </submittedName>
</protein>
<organism evidence="1 2">
    <name type="scientific">Coffea canephora</name>
    <name type="common">Robusta coffee</name>
    <dbReference type="NCBI Taxonomy" id="49390"/>
    <lineage>
        <taxon>Eukaryota</taxon>
        <taxon>Viridiplantae</taxon>
        <taxon>Streptophyta</taxon>
        <taxon>Embryophyta</taxon>
        <taxon>Tracheophyta</taxon>
        <taxon>Spermatophyta</taxon>
        <taxon>Magnoliopsida</taxon>
        <taxon>eudicotyledons</taxon>
        <taxon>Gunneridae</taxon>
        <taxon>Pentapetalae</taxon>
        <taxon>asterids</taxon>
        <taxon>lamiids</taxon>
        <taxon>Gentianales</taxon>
        <taxon>Rubiaceae</taxon>
        <taxon>Ixoroideae</taxon>
        <taxon>Gardenieae complex</taxon>
        <taxon>Bertiereae - Coffeeae clade</taxon>
        <taxon>Coffeeae</taxon>
        <taxon>Coffea</taxon>
    </lineage>
</organism>
<keyword evidence="2" id="KW-1185">Reference proteome</keyword>
<evidence type="ECO:0000313" key="2">
    <source>
        <dbReference type="Proteomes" id="UP000295252"/>
    </source>
</evidence>
<dbReference type="EMBL" id="HG739090">
    <property type="protein sequence ID" value="CDP01103.1"/>
    <property type="molecule type" value="Genomic_DNA"/>
</dbReference>
<name>A0A068U0H0_COFCA</name>
<evidence type="ECO:0000313" key="1">
    <source>
        <dbReference type="EMBL" id="CDP01103.1"/>
    </source>
</evidence>